<dbReference type="PIRSF" id="PIRSF015921">
    <property type="entry name" value="FA_sphinglp_des"/>
    <property type="match status" value="1"/>
</dbReference>
<evidence type="ECO:0000313" key="4">
    <source>
        <dbReference type="EMBL" id="NEV89017.1"/>
    </source>
</evidence>
<dbReference type="PANTHER" id="PTHR19353">
    <property type="entry name" value="FATTY ACID DESATURASE 2"/>
    <property type="match status" value="1"/>
</dbReference>
<feature type="domain" description="Fatty acid desaturase" evidence="3">
    <location>
        <begin position="75"/>
        <end position="334"/>
    </location>
</feature>
<accession>A0A6B3QQ16</accession>
<dbReference type="EMBL" id="JAAIFS010000004">
    <property type="protein sequence ID" value="NEV89017.1"/>
    <property type="molecule type" value="Genomic_DNA"/>
</dbReference>
<dbReference type="PANTHER" id="PTHR19353:SF19">
    <property type="entry name" value="DELTA(5) FATTY ACID DESATURASE C-RELATED"/>
    <property type="match status" value="1"/>
</dbReference>
<sequence>MSPARDTSPPDILPPDTSPPEAAPADTGSEFTPLLRDVKGQRLLERRTGWYARTIATNALGLVAVGTGMAFLGGSWWVLALAPVLAVLCARTAFIGHDAGHAQISGDRAVNRRIGLVHGNLLLGMSYAWWNDKHNRHHANPNHIDKDPDVAADVLVFTSEQAAVRTGFRGWLTRRQAWLFFPLTLLEGVALKVHGFRYLRRQSGRERLVEGTLLAAHVAGYATLLLTTMPLAHAVVFAAVHQALFGLHLGMAFAPNHKGMDMPDPDGEKWGHLRRQVLTSRNVRGGIVTDWFLGGLNYQIEHHLFPSMPRPHLRLARGAVMARCRDLGLPYAETGLVDSYRQALRHMHEVGEPLRADI</sequence>
<feature type="transmembrane region" description="Helical" evidence="2">
    <location>
        <begin position="177"/>
        <end position="196"/>
    </location>
</feature>
<dbReference type="RefSeq" id="WP_164459253.1">
    <property type="nucleotide sequence ID" value="NZ_JAAIFS010000004.1"/>
</dbReference>
<evidence type="ECO:0000256" key="2">
    <source>
        <dbReference type="SAM" id="Phobius"/>
    </source>
</evidence>
<reference evidence="4" key="1">
    <citation type="journal article" date="2020" name="Microorganisms">
        <title>Isolation, Genomic and Metabolomic Characterization of Streptomyces tendae VITAKN with Quorum Sensing Inhibitory Activity from Southern India.</title>
        <authorList>
            <person name="Ishaque N.M."/>
            <person name="Burgsdorf I."/>
            <person name="Limlingan Malit J.J."/>
            <person name="Saha S."/>
            <person name="Teta R."/>
            <person name="Ewe D."/>
            <person name="Kannabiran K."/>
            <person name="Hrouzek P."/>
            <person name="Steindler L."/>
            <person name="Costantino V."/>
            <person name="Saurav K."/>
        </authorList>
    </citation>
    <scope>NUCLEOTIDE SEQUENCE</scope>
    <source>
        <strain evidence="4">VITAKN</strain>
    </source>
</reference>
<dbReference type="GO" id="GO:0016717">
    <property type="term" value="F:oxidoreductase activity, acting on paired donors, with oxidation of a pair of donors resulting in the reduction of molecular oxygen to two molecules of water"/>
    <property type="evidence" value="ECO:0007669"/>
    <property type="project" value="TreeGrafter"/>
</dbReference>
<dbReference type="GO" id="GO:0016020">
    <property type="term" value="C:membrane"/>
    <property type="evidence" value="ECO:0007669"/>
    <property type="project" value="TreeGrafter"/>
</dbReference>
<protein>
    <submittedName>
        <fullName evidence="4">Acyl-CoA desaturase</fullName>
    </submittedName>
</protein>
<organism evidence="4">
    <name type="scientific">Streptomyces tendae</name>
    <dbReference type="NCBI Taxonomy" id="1932"/>
    <lineage>
        <taxon>Bacteria</taxon>
        <taxon>Bacillati</taxon>
        <taxon>Actinomycetota</taxon>
        <taxon>Actinomycetes</taxon>
        <taxon>Kitasatosporales</taxon>
        <taxon>Streptomycetaceae</taxon>
        <taxon>Streptomyces</taxon>
    </lineage>
</organism>
<gene>
    <name evidence="4" type="ORF">GUR47_20415</name>
</gene>
<proteinExistence type="predicted"/>
<dbReference type="CDD" id="cd03506">
    <property type="entry name" value="Delta6-FADS-like"/>
    <property type="match status" value="1"/>
</dbReference>
<keyword evidence="2" id="KW-0812">Transmembrane</keyword>
<feature type="transmembrane region" description="Helical" evidence="2">
    <location>
        <begin position="76"/>
        <end position="94"/>
    </location>
</feature>
<feature type="compositionally biased region" description="Low complexity" evidence="1">
    <location>
        <begin position="1"/>
        <end position="10"/>
    </location>
</feature>
<dbReference type="Pfam" id="PF00487">
    <property type="entry name" value="FA_desaturase"/>
    <property type="match status" value="1"/>
</dbReference>
<keyword evidence="2" id="KW-0472">Membrane</keyword>
<dbReference type="AlphaFoldDB" id="A0A6B3QQ16"/>
<feature type="transmembrane region" description="Helical" evidence="2">
    <location>
        <begin position="114"/>
        <end position="130"/>
    </location>
</feature>
<feature type="compositionally biased region" description="Pro residues" evidence="1">
    <location>
        <begin position="11"/>
        <end position="22"/>
    </location>
</feature>
<feature type="transmembrane region" description="Helical" evidence="2">
    <location>
        <begin position="50"/>
        <end position="70"/>
    </location>
</feature>
<dbReference type="GO" id="GO:0008610">
    <property type="term" value="P:lipid biosynthetic process"/>
    <property type="evidence" value="ECO:0007669"/>
    <property type="project" value="UniProtKB-ARBA"/>
</dbReference>
<dbReference type="InterPro" id="IPR012171">
    <property type="entry name" value="Fatty_acid_desaturase"/>
</dbReference>
<name>A0A6B3QQ16_STRTE</name>
<evidence type="ECO:0000256" key="1">
    <source>
        <dbReference type="SAM" id="MobiDB-lite"/>
    </source>
</evidence>
<dbReference type="InterPro" id="IPR005804">
    <property type="entry name" value="FA_desaturase_dom"/>
</dbReference>
<keyword evidence="2" id="KW-1133">Transmembrane helix</keyword>
<evidence type="ECO:0000259" key="3">
    <source>
        <dbReference type="Pfam" id="PF00487"/>
    </source>
</evidence>
<feature type="region of interest" description="Disordered" evidence="1">
    <location>
        <begin position="1"/>
        <end position="31"/>
    </location>
</feature>
<comment type="caution">
    <text evidence="4">The sequence shown here is derived from an EMBL/GenBank/DDBJ whole genome shotgun (WGS) entry which is preliminary data.</text>
</comment>